<dbReference type="SUPFAM" id="SSF53474">
    <property type="entry name" value="alpha/beta-Hydrolases"/>
    <property type="match status" value="1"/>
</dbReference>
<name>A0A9D1DWN2_9FIRM</name>
<organism evidence="1 2">
    <name type="scientific">Candidatus Faecivivens stercoravium</name>
    <dbReference type="NCBI Taxonomy" id="2840803"/>
    <lineage>
        <taxon>Bacteria</taxon>
        <taxon>Bacillati</taxon>
        <taxon>Bacillota</taxon>
        <taxon>Clostridia</taxon>
        <taxon>Eubacteriales</taxon>
        <taxon>Oscillospiraceae</taxon>
        <taxon>Oscillospiraceae incertae sedis</taxon>
        <taxon>Candidatus Faecivivens</taxon>
    </lineage>
</organism>
<dbReference type="InterPro" id="IPR029058">
    <property type="entry name" value="AB_hydrolase_fold"/>
</dbReference>
<dbReference type="Pfam" id="PF00756">
    <property type="entry name" value="Esterase"/>
    <property type="match status" value="1"/>
</dbReference>
<evidence type="ECO:0000313" key="1">
    <source>
        <dbReference type="EMBL" id="HIR60288.1"/>
    </source>
</evidence>
<sequence length="247" mass="28763">METRMGKIYSDALGREMEYIRYGSSGKPFFAVPSQDGRYFDFANFGMVDAVADYIEQGRIQIISFDTIDRETWSNEGGDPAARMQLHEKWYHYVCDELYPHVMAETGYAGRAGITGCSMGAYHAANFFFRRPDLFDTVIALSGVYDPALLIHGYFDATMYMNSPVHSLRNMPPDHPYMELFRQSKIIICVGQGAWEELMQIGTRELDEVLSQKGIPAWIDYWGYDVNHDWPWWRKQWRYFLERTMEG</sequence>
<dbReference type="InterPro" id="IPR050583">
    <property type="entry name" value="Mycobacterial_A85_antigen"/>
</dbReference>
<reference evidence="1" key="2">
    <citation type="journal article" date="2021" name="PeerJ">
        <title>Extensive microbial diversity within the chicken gut microbiome revealed by metagenomics and culture.</title>
        <authorList>
            <person name="Gilroy R."/>
            <person name="Ravi A."/>
            <person name="Getino M."/>
            <person name="Pursley I."/>
            <person name="Horton D.L."/>
            <person name="Alikhan N.F."/>
            <person name="Baker D."/>
            <person name="Gharbi K."/>
            <person name="Hall N."/>
            <person name="Watson M."/>
            <person name="Adriaenssens E.M."/>
            <person name="Foster-Nyarko E."/>
            <person name="Jarju S."/>
            <person name="Secka A."/>
            <person name="Antonio M."/>
            <person name="Oren A."/>
            <person name="Chaudhuri R.R."/>
            <person name="La Ragione R."/>
            <person name="Hildebrand F."/>
            <person name="Pallen M.J."/>
        </authorList>
    </citation>
    <scope>NUCLEOTIDE SEQUENCE</scope>
    <source>
        <strain evidence="1">CHK189-12415</strain>
    </source>
</reference>
<comment type="caution">
    <text evidence="1">The sequence shown here is derived from an EMBL/GenBank/DDBJ whole genome shotgun (WGS) entry which is preliminary data.</text>
</comment>
<dbReference type="Gene3D" id="3.40.50.1820">
    <property type="entry name" value="alpha/beta hydrolase"/>
    <property type="match status" value="1"/>
</dbReference>
<evidence type="ECO:0000313" key="2">
    <source>
        <dbReference type="Proteomes" id="UP000824241"/>
    </source>
</evidence>
<dbReference type="Proteomes" id="UP000824241">
    <property type="component" value="Unassembled WGS sequence"/>
</dbReference>
<dbReference type="PANTHER" id="PTHR48098">
    <property type="entry name" value="ENTEROCHELIN ESTERASE-RELATED"/>
    <property type="match status" value="1"/>
</dbReference>
<dbReference type="PANTHER" id="PTHR48098:SF3">
    <property type="entry name" value="IRON(III) ENTEROBACTIN ESTERASE"/>
    <property type="match status" value="1"/>
</dbReference>
<dbReference type="EMBL" id="DVHA01000055">
    <property type="protein sequence ID" value="HIR60288.1"/>
    <property type="molecule type" value="Genomic_DNA"/>
</dbReference>
<gene>
    <name evidence="1" type="ORF">IAB37_01760</name>
</gene>
<accession>A0A9D1DWN2</accession>
<protein>
    <submittedName>
        <fullName evidence="1">Esterase family protein</fullName>
    </submittedName>
</protein>
<reference evidence="1" key="1">
    <citation type="submission" date="2020-10" db="EMBL/GenBank/DDBJ databases">
        <authorList>
            <person name="Gilroy R."/>
        </authorList>
    </citation>
    <scope>NUCLEOTIDE SEQUENCE</scope>
    <source>
        <strain evidence="1">CHK189-12415</strain>
    </source>
</reference>
<dbReference type="AlphaFoldDB" id="A0A9D1DWN2"/>
<dbReference type="InterPro" id="IPR000801">
    <property type="entry name" value="Esterase-like"/>
</dbReference>
<proteinExistence type="predicted"/>